<dbReference type="STRING" id="937775.Metlim_1555"/>
<dbReference type="Proteomes" id="UP000005741">
    <property type="component" value="Chromosome"/>
</dbReference>
<feature type="compositionally biased region" description="Polar residues" evidence="1">
    <location>
        <begin position="235"/>
        <end position="249"/>
    </location>
</feature>
<keyword evidence="4" id="KW-1185">Reference proteome</keyword>
<dbReference type="PANTHER" id="PTHR43485">
    <property type="entry name" value="HYDROGENASE-4 COMPONENT G"/>
    <property type="match status" value="1"/>
</dbReference>
<dbReference type="EMBL" id="CM001436">
    <property type="protein sequence ID" value="EHQ35656.1"/>
    <property type="molecule type" value="Genomic_DNA"/>
</dbReference>
<dbReference type="InterPro" id="IPR052197">
    <property type="entry name" value="ComplexI_49kDa-like"/>
</dbReference>
<dbReference type="Gene3D" id="3.30.460.80">
    <property type="entry name" value="NADH:ubiquinone oxidoreductase, 30kDa subunit"/>
    <property type="match status" value="1"/>
</dbReference>
<evidence type="ECO:0000313" key="3">
    <source>
        <dbReference type="EMBL" id="EHQ35656.1"/>
    </source>
</evidence>
<evidence type="ECO:0000259" key="2">
    <source>
        <dbReference type="Pfam" id="PF00329"/>
    </source>
</evidence>
<organism evidence="3 4">
    <name type="scientific">Methanoplanus limicola DSM 2279</name>
    <dbReference type="NCBI Taxonomy" id="937775"/>
    <lineage>
        <taxon>Archaea</taxon>
        <taxon>Methanobacteriati</taxon>
        <taxon>Methanobacteriota</taxon>
        <taxon>Stenosarchaea group</taxon>
        <taxon>Methanomicrobia</taxon>
        <taxon>Methanomicrobiales</taxon>
        <taxon>Methanomicrobiaceae</taxon>
        <taxon>Methanoplanus</taxon>
    </lineage>
</organism>
<accession>H1Z3Q7</accession>
<dbReference type="SUPFAM" id="SSF143243">
    <property type="entry name" value="Nqo5-like"/>
    <property type="match status" value="1"/>
</dbReference>
<dbReference type="InterPro" id="IPR001268">
    <property type="entry name" value="NADH_UbQ_OxRdtase_30kDa_su"/>
</dbReference>
<reference evidence="3 4" key="1">
    <citation type="submission" date="2011-10" db="EMBL/GenBank/DDBJ databases">
        <title>The Improved High-Quality Draft genome of Methanoplanus limicola DSM 2279.</title>
        <authorList>
            <consortium name="US DOE Joint Genome Institute (JGI-PGF)"/>
            <person name="Lucas S."/>
            <person name="Copeland A."/>
            <person name="Lapidus A."/>
            <person name="Glavina del Rio T."/>
            <person name="Dalin E."/>
            <person name="Tice H."/>
            <person name="Bruce D."/>
            <person name="Goodwin L."/>
            <person name="Pitluck S."/>
            <person name="Peters L."/>
            <person name="Mikhailova N."/>
            <person name="Lu M."/>
            <person name="Kyrpides N."/>
            <person name="Mavromatis K."/>
            <person name="Ivanova N."/>
            <person name="Markowitz V."/>
            <person name="Cheng J.-F."/>
            <person name="Hugenholtz P."/>
            <person name="Woyke T."/>
            <person name="Wu D."/>
            <person name="Wirth R."/>
            <person name="Brambilla E.-M."/>
            <person name="Klenk H.-P."/>
            <person name="Eisen J.A."/>
        </authorList>
    </citation>
    <scope>NUCLEOTIDE SEQUENCE [LARGE SCALE GENOMIC DNA]</scope>
    <source>
        <strain evidence="3 4">DSM 2279</strain>
    </source>
</reference>
<dbReference type="GO" id="GO:0008137">
    <property type="term" value="F:NADH dehydrogenase (ubiquinone) activity"/>
    <property type="evidence" value="ECO:0007669"/>
    <property type="project" value="InterPro"/>
</dbReference>
<evidence type="ECO:0000313" key="4">
    <source>
        <dbReference type="Proteomes" id="UP000005741"/>
    </source>
</evidence>
<proteinExistence type="predicted"/>
<dbReference type="InParanoid" id="H1Z3Q7"/>
<dbReference type="PANTHER" id="PTHR43485:SF1">
    <property type="entry name" value="FORMATE HYDROGENLYASE SUBUNIT 5-RELATED"/>
    <property type="match status" value="1"/>
</dbReference>
<feature type="compositionally biased region" description="Basic and acidic residues" evidence="1">
    <location>
        <begin position="200"/>
        <end position="234"/>
    </location>
</feature>
<dbReference type="OrthoDB" id="43567at2157"/>
<feature type="region of interest" description="Disordered" evidence="1">
    <location>
        <begin position="177"/>
        <end position="249"/>
    </location>
</feature>
<evidence type="ECO:0000256" key="1">
    <source>
        <dbReference type="SAM" id="MobiDB-lite"/>
    </source>
</evidence>
<dbReference type="AlphaFoldDB" id="H1Z3Q7"/>
<sequence>MTAAKRIVLDISEVEERLKSSLGRKVISSEVKIHAEGRAGKRNESLWMKIEREVIHDAVREVIDIDFPHLGVISAVDAGDEIELIYHFYIFFGLYGSEKAIYFTVPVPKKDPVIPTISDLIPGAVYTEREKQEMIGITVEGIPDRRRLFLPPDFPEDVYPWRKDECGIPDSMIKNLWKSERPTGRPNPPVKPKEKKKTGSTRDGKDGNNSGKENDSPLKADETEGSKPAGEKSGENNNSSERQQVNKNE</sequence>
<feature type="domain" description="NADH:ubiquinone oxidoreductase 30kDa subunit" evidence="2">
    <location>
        <begin position="49"/>
        <end position="164"/>
    </location>
</feature>
<dbReference type="InterPro" id="IPR037232">
    <property type="entry name" value="NADH_quin_OxRdtase_su_C/D-like"/>
</dbReference>
<protein>
    <submittedName>
        <fullName evidence="3">NADH dehydrogenase (Ubiquinone) 30 kDa subunit</fullName>
    </submittedName>
</protein>
<keyword evidence="3" id="KW-0830">Ubiquinone</keyword>
<dbReference type="HOGENOM" id="CLU_097415_0_0_2"/>
<name>H1Z3Q7_9EURY</name>
<gene>
    <name evidence="3" type="ORF">Metlim_1555</name>
</gene>
<dbReference type="Pfam" id="PF00329">
    <property type="entry name" value="Complex1_30kDa"/>
    <property type="match status" value="1"/>
</dbReference>
<dbReference type="RefSeq" id="WP_004077411.1">
    <property type="nucleotide sequence ID" value="NZ_CM001436.1"/>
</dbReference>